<dbReference type="Pfam" id="PF14742">
    <property type="entry name" value="GDE_N_bis"/>
    <property type="match status" value="1"/>
</dbReference>
<evidence type="ECO:0000313" key="5">
    <source>
        <dbReference type="Proteomes" id="UP000659904"/>
    </source>
</evidence>
<dbReference type="Proteomes" id="UP000659904">
    <property type="component" value="Unassembled WGS sequence"/>
</dbReference>
<feature type="domain" description="Mannosylglycerate hydrolase MGH1-like glycoside hydrolase" evidence="3">
    <location>
        <begin position="276"/>
        <end position="588"/>
    </location>
</feature>
<evidence type="ECO:0000259" key="2">
    <source>
        <dbReference type="Pfam" id="PF14742"/>
    </source>
</evidence>
<feature type="compositionally biased region" description="Basic residues" evidence="1">
    <location>
        <begin position="690"/>
        <end position="699"/>
    </location>
</feature>
<dbReference type="InterPro" id="IPR054491">
    <property type="entry name" value="MGH1-like_GH"/>
</dbReference>
<gene>
    <name evidence="4" type="ORF">Cci01nite_77610</name>
</gene>
<name>A0A8J3KM78_9ACTN</name>
<reference evidence="4 5" key="1">
    <citation type="submission" date="2021-01" db="EMBL/GenBank/DDBJ databases">
        <title>Whole genome shotgun sequence of Catellatospora citrea NBRC 14495.</title>
        <authorList>
            <person name="Komaki H."/>
            <person name="Tamura T."/>
        </authorList>
    </citation>
    <scope>NUCLEOTIDE SEQUENCE [LARGE SCALE GENOMIC DNA]</scope>
    <source>
        <strain evidence="4 5">NBRC 14495</strain>
    </source>
</reference>
<evidence type="ECO:0000259" key="3">
    <source>
        <dbReference type="Pfam" id="PF22422"/>
    </source>
</evidence>
<dbReference type="AlphaFoldDB" id="A0A8J3KM78"/>
<accession>A0A8J3KM78</accession>
<comment type="caution">
    <text evidence="4">The sequence shown here is derived from an EMBL/GenBank/DDBJ whole genome shotgun (WGS) entry which is preliminary data.</text>
</comment>
<proteinExistence type="predicted"/>
<dbReference type="Pfam" id="PF22422">
    <property type="entry name" value="MGH1-like_GH"/>
    <property type="match status" value="1"/>
</dbReference>
<dbReference type="InterPro" id="IPR012341">
    <property type="entry name" value="6hp_glycosidase-like_sf"/>
</dbReference>
<feature type="domain" description="Putative glycogen debranching enzyme N-terminal" evidence="2">
    <location>
        <begin position="9"/>
        <end position="190"/>
    </location>
</feature>
<dbReference type="InterPro" id="IPR008928">
    <property type="entry name" value="6-hairpin_glycosidase_sf"/>
</dbReference>
<dbReference type="RefSeq" id="WP_120322187.1">
    <property type="nucleotide sequence ID" value="NZ_BONH01000057.1"/>
</dbReference>
<feature type="region of interest" description="Disordered" evidence="1">
    <location>
        <begin position="676"/>
        <end position="699"/>
    </location>
</feature>
<dbReference type="GO" id="GO:0005975">
    <property type="term" value="P:carbohydrate metabolic process"/>
    <property type="evidence" value="ECO:0007669"/>
    <property type="project" value="InterPro"/>
</dbReference>
<dbReference type="InterPro" id="IPR032856">
    <property type="entry name" value="GDE_N_bis"/>
</dbReference>
<organism evidence="4 5">
    <name type="scientific">Catellatospora citrea</name>
    <dbReference type="NCBI Taxonomy" id="53366"/>
    <lineage>
        <taxon>Bacteria</taxon>
        <taxon>Bacillati</taxon>
        <taxon>Actinomycetota</taxon>
        <taxon>Actinomycetes</taxon>
        <taxon>Micromonosporales</taxon>
        <taxon>Micromonosporaceae</taxon>
        <taxon>Catellatospora</taxon>
    </lineage>
</organism>
<protein>
    <submittedName>
        <fullName evidence="4">Amylo-alpha-1,6-glucosidase</fullName>
    </submittedName>
</protein>
<sequence length="699" mass="78844">MAEQVRILNGNTFVVSDERGDIEASRTDPSGLFAWDTRFLSTWVLTVDGQRLGTLSVDDLQYFETRFFLAPGGGTVYIDAQLSVMRQRTVTEGFRERLAVLNHGEKAVELTVHMEAGSDFSDLFDVKNDEGKKGELYTTVERDRLVYGYRRDTFHRATEITSEPRAKMDKNGLTYKIRVEPQSHWTCELRVTPILIGRNGKRTRLGGPKAAEDMGDDLDRWLESAPKLECEWGPLRRTYRRSLIDLAALRFSPLTSGGRSLPAAGLPWFMTMFGRDSIFTSLQALPFAPELAATTLRELAARQGSRFDDFRDEDPGRILHEMRYGESAAFQEQPHSPYYGNADATALFVVLLDEYERWTGDKALVRDLELEARAALRWVDEYADLLGNGYVWYQRRNEKSGLENQCWKDSWDSISYRDGTLPGFPRATCELQGYAYDARMRGARLARLIWKDPDYANKLEKQAADLKRRFNRDYWVADGEYYALALDAEGKQVDVLTSNIGHLLWSGIVPQSRARAIARHLLGPRLFSGWGVRTLALGEKRYNPIGYHVGTVWPFDCSFIAWGLRRYGFKKEAAQIAAGILDAAEYFDGRLPEAFGGYPREETKYPVQYPTACSPQAWSTGAPLLLLRTMLGLQPLEDSLVVDAALPVGIGQIELLGIPGRWGRVDAFGRGLLHTDRQGRGRPELGTTGAKRRRAAAAV</sequence>
<evidence type="ECO:0000313" key="4">
    <source>
        <dbReference type="EMBL" id="GIG02668.1"/>
    </source>
</evidence>
<dbReference type="Gene3D" id="1.50.10.10">
    <property type="match status" value="1"/>
</dbReference>
<keyword evidence="5" id="KW-1185">Reference proteome</keyword>
<dbReference type="SUPFAM" id="SSF48208">
    <property type="entry name" value="Six-hairpin glycosidases"/>
    <property type="match status" value="1"/>
</dbReference>
<dbReference type="EMBL" id="BONH01000057">
    <property type="protein sequence ID" value="GIG02668.1"/>
    <property type="molecule type" value="Genomic_DNA"/>
</dbReference>
<evidence type="ECO:0000256" key="1">
    <source>
        <dbReference type="SAM" id="MobiDB-lite"/>
    </source>
</evidence>